<dbReference type="EMBL" id="LVKB01000083">
    <property type="protein sequence ID" value="ORD96504.1"/>
    <property type="molecule type" value="Genomic_DNA"/>
</dbReference>
<dbReference type="VEuPathDB" id="MicrosporidiaDB:HERIO_1577"/>
<proteinExistence type="predicted"/>
<sequence length="269" mass="32818">MLNEVSYFKGIKMEDIKTLSDCIFKLTSDDYDMNDWNIIYKIIYGEEKDIIILPSKEYSCIFKNNYYADKFYKEKMKNLDPFLTSNKIQKMSFYECSLFKIIGKLVYKNGLCVFKYNLDNVNSFIYSLNNLMRFTLFYNQLKQSLNSVKNNEKNLKIEFNNLVKLFNRETDDLRNYIDTFKENYFIENMTTIFFFSKYIDNYKIINKKNVYCIEEFKNNLRRLGSDFLIFINKYWIFPKTDKDRKVYVFLSRNRRSLLKEFDKYNKELN</sequence>
<dbReference type="Proteomes" id="UP000192356">
    <property type="component" value="Unassembled WGS sequence"/>
</dbReference>
<dbReference type="AlphaFoldDB" id="A0A1X0Q9Y4"/>
<accession>A0A1X0Q9Y4</accession>
<comment type="caution">
    <text evidence="1">The sequence shown here is derived from an EMBL/GenBank/DDBJ whole genome shotgun (WGS) entry which is preliminary data.</text>
</comment>
<protein>
    <submittedName>
        <fullName evidence="1">Uncharacterized protein</fullName>
    </submittedName>
</protein>
<organism evidence="1 2">
    <name type="scientific">Hepatospora eriocheir</name>
    <dbReference type="NCBI Taxonomy" id="1081669"/>
    <lineage>
        <taxon>Eukaryota</taxon>
        <taxon>Fungi</taxon>
        <taxon>Fungi incertae sedis</taxon>
        <taxon>Microsporidia</taxon>
        <taxon>Hepatosporidae</taxon>
        <taxon>Hepatospora</taxon>
    </lineage>
</organism>
<evidence type="ECO:0000313" key="1">
    <source>
        <dbReference type="EMBL" id="ORD96504.1"/>
    </source>
</evidence>
<gene>
    <name evidence="1" type="ORF">HERIO_1577</name>
</gene>
<reference evidence="1 2" key="1">
    <citation type="journal article" date="2017" name="Environ. Microbiol.">
        <title>Decay of the glycolytic pathway and adaptation to intranuclear parasitism within Enterocytozoonidae microsporidia.</title>
        <authorList>
            <person name="Wiredu Boakye D."/>
            <person name="Jaroenlak P."/>
            <person name="Prachumwat A."/>
            <person name="Williams T.A."/>
            <person name="Bateman K.S."/>
            <person name="Itsathitphaisarn O."/>
            <person name="Sritunyalucksana K."/>
            <person name="Paszkiewicz K.H."/>
            <person name="Moore K.A."/>
            <person name="Stentiford G.D."/>
            <person name="Williams B.A."/>
        </authorList>
    </citation>
    <scope>NUCLEOTIDE SEQUENCE [LARGE SCALE GENOMIC DNA]</scope>
    <source>
        <strain evidence="1 2">GB1</strain>
    </source>
</reference>
<evidence type="ECO:0000313" key="2">
    <source>
        <dbReference type="Proteomes" id="UP000192356"/>
    </source>
</evidence>
<keyword evidence="2" id="KW-1185">Reference proteome</keyword>
<dbReference type="VEuPathDB" id="MicrosporidiaDB:A0H76_2002"/>
<name>A0A1X0Q9Y4_9MICR</name>